<evidence type="ECO:0000256" key="3">
    <source>
        <dbReference type="ARBA" id="ARBA00022729"/>
    </source>
</evidence>
<keyword evidence="8" id="KW-0812">Transmembrane</keyword>
<dbReference type="PANTHER" id="PTHR19433">
    <property type="entry name" value="T-CELL RECEPTOR ALPHA CHAIN V REGION-RELATED"/>
    <property type="match status" value="1"/>
</dbReference>
<evidence type="ECO:0000256" key="4">
    <source>
        <dbReference type="ARBA" id="ARBA00022859"/>
    </source>
</evidence>
<keyword evidence="2" id="KW-1003">Cell membrane</keyword>
<dbReference type="InterPro" id="IPR013106">
    <property type="entry name" value="Ig_V-set"/>
</dbReference>
<feature type="domain" description="Ig-like" evidence="9">
    <location>
        <begin position="19"/>
        <end position="112"/>
    </location>
</feature>
<evidence type="ECO:0000259" key="9">
    <source>
        <dbReference type="PROSITE" id="PS50835"/>
    </source>
</evidence>
<evidence type="ECO:0000256" key="8">
    <source>
        <dbReference type="SAM" id="Phobius"/>
    </source>
</evidence>
<dbReference type="GeneTree" id="ENSGT00950000182968"/>
<sequence length="340" mass="37024">LFPFCGLHHLNVAADMKIPGINQDSGVKTARIGGEVTLHCSFKNDAVNFISWYQQSLGGKPVIIATRMKLNTQATISPAYKERFQVDVGVEDGINHLMIKDIRLSDSATYYCGILEFNAIEFGKGVFLHVKSSSSNTQAVVHQPALEPLQVGDSVNLSCTVYAEQCAEQQSFYWFRHGAAQPSIMYHSAGQCKFDSESQVRNCTLNLPIKAASSSDAGMYYCALASCGEVVFGNGTQVEVRGSAKVPSLLVSCLSVVLAGSIIVLLTLAVIIYKLNKKSCSLCKGTDRHLTVSAASDTTGQDVDILHYAALSLNRTSERHRQEESTEAHCVYSRVKSRKV</sequence>
<protein>
    <recommendedName>
        <fullName evidence="9">Ig-like domain-containing protein</fullName>
    </recommendedName>
</protein>
<dbReference type="Gene3D" id="2.60.40.10">
    <property type="entry name" value="Immunoglobulins"/>
    <property type="match status" value="2"/>
</dbReference>
<evidence type="ECO:0000256" key="1">
    <source>
        <dbReference type="ARBA" id="ARBA00004236"/>
    </source>
</evidence>
<feature type="transmembrane region" description="Helical" evidence="8">
    <location>
        <begin position="249"/>
        <end position="273"/>
    </location>
</feature>
<keyword evidence="5 8" id="KW-0472">Membrane</keyword>
<keyword evidence="11" id="KW-1185">Reference proteome</keyword>
<evidence type="ECO:0000313" key="11">
    <source>
        <dbReference type="Proteomes" id="UP000261660"/>
    </source>
</evidence>
<proteinExistence type="predicted"/>
<dbReference type="CDD" id="cd00099">
    <property type="entry name" value="IgV"/>
    <property type="match status" value="1"/>
</dbReference>
<dbReference type="SMART" id="SM00409">
    <property type="entry name" value="IG"/>
    <property type="match status" value="2"/>
</dbReference>
<evidence type="ECO:0000256" key="7">
    <source>
        <dbReference type="ARBA" id="ARBA00023180"/>
    </source>
</evidence>
<dbReference type="PROSITE" id="PS50835">
    <property type="entry name" value="IG_LIKE"/>
    <property type="match status" value="2"/>
</dbReference>
<dbReference type="InterPro" id="IPR052051">
    <property type="entry name" value="TCR_complex_component"/>
</dbReference>
<dbReference type="FunCoup" id="A0A3Q3GZG3">
    <property type="interactions" value="100"/>
</dbReference>
<keyword evidence="6" id="KW-1015">Disulfide bond</keyword>
<feature type="domain" description="Ig-like" evidence="9">
    <location>
        <begin position="152"/>
        <end position="241"/>
    </location>
</feature>
<dbReference type="InterPro" id="IPR003599">
    <property type="entry name" value="Ig_sub"/>
</dbReference>
<organism evidence="10 11">
    <name type="scientific">Labrus bergylta</name>
    <name type="common">ballan wrasse</name>
    <dbReference type="NCBI Taxonomy" id="56723"/>
    <lineage>
        <taxon>Eukaryota</taxon>
        <taxon>Metazoa</taxon>
        <taxon>Chordata</taxon>
        <taxon>Craniata</taxon>
        <taxon>Vertebrata</taxon>
        <taxon>Euteleostomi</taxon>
        <taxon>Actinopterygii</taxon>
        <taxon>Neopterygii</taxon>
        <taxon>Teleostei</taxon>
        <taxon>Neoteleostei</taxon>
        <taxon>Acanthomorphata</taxon>
        <taxon>Eupercaria</taxon>
        <taxon>Labriformes</taxon>
        <taxon>Labridae</taxon>
        <taxon>Labrus</taxon>
    </lineage>
</organism>
<evidence type="ECO:0000256" key="5">
    <source>
        <dbReference type="ARBA" id="ARBA00023136"/>
    </source>
</evidence>
<keyword evidence="7" id="KW-0325">Glycoprotein</keyword>
<evidence type="ECO:0000256" key="6">
    <source>
        <dbReference type="ARBA" id="ARBA00023157"/>
    </source>
</evidence>
<dbReference type="STRING" id="56723.ENSLBEP00000038671"/>
<dbReference type="GO" id="GO:0009617">
    <property type="term" value="P:response to bacterium"/>
    <property type="evidence" value="ECO:0007669"/>
    <property type="project" value="TreeGrafter"/>
</dbReference>
<keyword evidence="3" id="KW-0732">Signal</keyword>
<dbReference type="InterPro" id="IPR007110">
    <property type="entry name" value="Ig-like_dom"/>
</dbReference>
<dbReference type="InParanoid" id="A0A3Q3GZG3"/>
<dbReference type="Ensembl" id="ENSLBET00000040279.1">
    <property type="protein sequence ID" value="ENSLBEP00000038671.1"/>
    <property type="gene ID" value="ENSLBEG00000028834.1"/>
</dbReference>
<dbReference type="InterPro" id="IPR036179">
    <property type="entry name" value="Ig-like_dom_sf"/>
</dbReference>
<accession>A0A3Q3GZG3</accession>
<dbReference type="AlphaFoldDB" id="A0A3Q3GZG3"/>
<reference evidence="10" key="2">
    <citation type="submission" date="2025-09" db="UniProtKB">
        <authorList>
            <consortium name="Ensembl"/>
        </authorList>
    </citation>
    <scope>IDENTIFICATION</scope>
</reference>
<dbReference type="InterPro" id="IPR013783">
    <property type="entry name" value="Ig-like_fold"/>
</dbReference>
<evidence type="ECO:0000256" key="2">
    <source>
        <dbReference type="ARBA" id="ARBA00022475"/>
    </source>
</evidence>
<dbReference type="SMART" id="SM00406">
    <property type="entry name" value="IGv"/>
    <property type="match status" value="2"/>
</dbReference>
<name>A0A3Q3GZG3_9LABR</name>
<keyword evidence="4" id="KW-0391">Immunity</keyword>
<dbReference type="GO" id="GO:0005886">
    <property type="term" value="C:plasma membrane"/>
    <property type="evidence" value="ECO:0007669"/>
    <property type="project" value="UniProtKB-SubCell"/>
</dbReference>
<dbReference type="GO" id="GO:0002376">
    <property type="term" value="P:immune system process"/>
    <property type="evidence" value="ECO:0007669"/>
    <property type="project" value="UniProtKB-KW"/>
</dbReference>
<keyword evidence="8" id="KW-1133">Transmembrane helix</keyword>
<dbReference type="Pfam" id="PF07686">
    <property type="entry name" value="V-set"/>
    <property type="match status" value="2"/>
</dbReference>
<reference evidence="10" key="1">
    <citation type="submission" date="2025-08" db="UniProtKB">
        <authorList>
            <consortium name="Ensembl"/>
        </authorList>
    </citation>
    <scope>IDENTIFICATION</scope>
</reference>
<dbReference type="PANTHER" id="PTHR19433:SF127">
    <property type="entry name" value="NITR9"/>
    <property type="match status" value="1"/>
</dbReference>
<dbReference type="SUPFAM" id="SSF48726">
    <property type="entry name" value="Immunoglobulin"/>
    <property type="match status" value="2"/>
</dbReference>
<evidence type="ECO:0000313" key="10">
    <source>
        <dbReference type="Ensembl" id="ENSLBEP00000038671.1"/>
    </source>
</evidence>
<comment type="subcellular location">
    <subcellularLocation>
        <location evidence="1">Cell membrane</location>
    </subcellularLocation>
</comment>
<dbReference type="Proteomes" id="UP000261660">
    <property type="component" value="Unplaced"/>
</dbReference>